<feature type="compositionally biased region" description="Polar residues" evidence="1">
    <location>
        <begin position="1"/>
        <end position="12"/>
    </location>
</feature>
<protein>
    <recommendedName>
        <fullName evidence="4">Zinc-finger domain-containing protein</fullName>
    </recommendedName>
</protein>
<reference evidence="2 3" key="1">
    <citation type="submission" date="2019-08" db="EMBL/GenBank/DDBJ databases">
        <title>Deep-cultivation of Planctomycetes and their phenomic and genomic characterization uncovers novel biology.</title>
        <authorList>
            <person name="Wiegand S."/>
            <person name="Jogler M."/>
            <person name="Boedeker C."/>
            <person name="Pinto D."/>
            <person name="Vollmers J."/>
            <person name="Rivas-Marin E."/>
            <person name="Kohn T."/>
            <person name="Peeters S.H."/>
            <person name="Heuer A."/>
            <person name="Rast P."/>
            <person name="Oberbeckmann S."/>
            <person name="Bunk B."/>
            <person name="Jeske O."/>
            <person name="Meyerdierks A."/>
            <person name="Storesund J.E."/>
            <person name="Kallscheuer N."/>
            <person name="Luecker S."/>
            <person name="Lage O.M."/>
            <person name="Pohl T."/>
            <person name="Merkel B.J."/>
            <person name="Hornburger P."/>
            <person name="Mueller R.-W."/>
            <person name="Bruemmer F."/>
            <person name="Labrenz M."/>
            <person name="Spormann A.M."/>
            <person name="Op Den Camp H."/>
            <person name="Overmann J."/>
            <person name="Amann R."/>
            <person name="Jetten M.S.M."/>
            <person name="Mascher T."/>
            <person name="Medema M.H."/>
            <person name="Devos D.P."/>
            <person name="Kaster A.-K."/>
            <person name="Ovreas L."/>
            <person name="Rohde M."/>
            <person name="Galperin M.Y."/>
            <person name="Jogler C."/>
        </authorList>
    </citation>
    <scope>NUCLEOTIDE SEQUENCE [LARGE SCALE GENOMIC DNA]</scope>
    <source>
        <strain evidence="2 3">LF1</strain>
    </source>
</reference>
<feature type="region of interest" description="Disordered" evidence="1">
    <location>
        <begin position="89"/>
        <end position="120"/>
    </location>
</feature>
<accession>A0A5B1CMR4</accession>
<evidence type="ECO:0000313" key="3">
    <source>
        <dbReference type="Proteomes" id="UP000322699"/>
    </source>
</evidence>
<keyword evidence="3" id="KW-1185">Reference proteome</keyword>
<proteinExistence type="predicted"/>
<gene>
    <name evidence="2" type="ORF">LF1_31040</name>
</gene>
<name>A0A5B1CMR4_9BACT</name>
<sequence length="178" mass="19631">MDCNEFQRQFQRSLDRRDASPNREMQSHANQCASCQHQVQLWQSIETSLASKTYQEPQTNQSKSIKGRSIVAVAVAASLAIAFATQRTTDPIAESQSPDSQSLTSIDSQTNASKTDLATSITGPQLDPSIWWNDIRDRDWVGRTLPTVRIVSDGVAPLGRSIQRAATLLTTAPREQTS</sequence>
<evidence type="ECO:0000256" key="1">
    <source>
        <dbReference type="SAM" id="MobiDB-lite"/>
    </source>
</evidence>
<feature type="region of interest" description="Disordered" evidence="1">
    <location>
        <begin position="1"/>
        <end position="31"/>
    </location>
</feature>
<organism evidence="2 3">
    <name type="scientific">Rubripirellula obstinata</name>
    <dbReference type="NCBI Taxonomy" id="406547"/>
    <lineage>
        <taxon>Bacteria</taxon>
        <taxon>Pseudomonadati</taxon>
        <taxon>Planctomycetota</taxon>
        <taxon>Planctomycetia</taxon>
        <taxon>Pirellulales</taxon>
        <taxon>Pirellulaceae</taxon>
        <taxon>Rubripirellula</taxon>
    </lineage>
</organism>
<dbReference type="EMBL" id="VRLW01000001">
    <property type="protein sequence ID" value="KAA1260564.1"/>
    <property type="molecule type" value="Genomic_DNA"/>
</dbReference>
<dbReference type="Proteomes" id="UP000322699">
    <property type="component" value="Unassembled WGS sequence"/>
</dbReference>
<comment type="caution">
    <text evidence="2">The sequence shown here is derived from an EMBL/GenBank/DDBJ whole genome shotgun (WGS) entry which is preliminary data.</text>
</comment>
<dbReference type="AlphaFoldDB" id="A0A5B1CMR4"/>
<evidence type="ECO:0000313" key="2">
    <source>
        <dbReference type="EMBL" id="KAA1260564.1"/>
    </source>
</evidence>
<evidence type="ECO:0008006" key="4">
    <source>
        <dbReference type="Google" id="ProtNLM"/>
    </source>
</evidence>